<proteinExistence type="inferred from homology"/>
<organism evidence="6 7">
    <name type="scientific">Porphyromonas crevioricanis</name>
    <dbReference type="NCBI Taxonomy" id="393921"/>
    <lineage>
        <taxon>Bacteria</taxon>
        <taxon>Pseudomonadati</taxon>
        <taxon>Bacteroidota</taxon>
        <taxon>Bacteroidia</taxon>
        <taxon>Bacteroidales</taxon>
        <taxon>Porphyromonadaceae</taxon>
        <taxon>Porphyromonas</taxon>
    </lineage>
</organism>
<dbReference type="InterPro" id="IPR012093">
    <property type="entry name" value="Pirin"/>
</dbReference>
<evidence type="ECO:0000313" key="6">
    <source>
        <dbReference type="EMBL" id="SQH72881.1"/>
    </source>
</evidence>
<dbReference type="SUPFAM" id="SSF51182">
    <property type="entry name" value="RmlC-like cupins"/>
    <property type="match status" value="1"/>
</dbReference>
<gene>
    <name evidence="6" type="primary">yhhW</name>
    <name evidence="6" type="ORF">NCTC12858_00714</name>
</gene>
<dbReference type="Pfam" id="PF02678">
    <property type="entry name" value="Pirin"/>
    <property type="match status" value="1"/>
</dbReference>
<dbReference type="eggNOG" id="COG1741">
    <property type="taxonomic scope" value="Bacteria"/>
</dbReference>
<keyword evidence="2" id="KW-0479">Metal-binding</keyword>
<keyword evidence="7" id="KW-1185">Reference proteome</keyword>
<dbReference type="GO" id="GO:0008127">
    <property type="term" value="F:quercetin 2,3-dioxygenase activity"/>
    <property type="evidence" value="ECO:0007669"/>
    <property type="project" value="UniProtKB-EC"/>
</dbReference>
<dbReference type="EC" id="1.13.11.24" evidence="6"/>
<evidence type="ECO:0000256" key="2">
    <source>
        <dbReference type="PIRSR" id="PIRSR006232-1"/>
    </source>
</evidence>
<dbReference type="InterPro" id="IPR003829">
    <property type="entry name" value="Pirin_N_dom"/>
</dbReference>
<dbReference type="InterPro" id="IPR041602">
    <property type="entry name" value="Quercetinase_C"/>
</dbReference>
<dbReference type="GO" id="GO:0046872">
    <property type="term" value="F:metal ion binding"/>
    <property type="evidence" value="ECO:0007669"/>
    <property type="project" value="UniProtKB-KW"/>
</dbReference>
<keyword evidence="6" id="KW-0223">Dioxygenase</keyword>
<evidence type="ECO:0000256" key="3">
    <source>
        <dbReference type="RuleBase" id="RU003457"/>
    </source>
</evidence>
<dbReference type="KEGG" id="pcre:NCTC12858_00714"/>
<dbReference type="PANTHER" id="PTHR43212:SF3">
    <property type="entry name" value="QUERCETIN 2,3-DIOXYGENASE"/>
    <property type="match status" value="1"/>
</dbReference>
<reference evidence="6 7" key="1">
    <citation type="submission" date="2018-06" db="EMBL/GenBank/DDBJ databases">
        <authorList>
            <consortium name="Pathogen Informatics"/>
            <person name="Doyle S."/>
        </authorList>
    </citation>
    <scope>NUCLEOTIDE SEQUENCE [LARGE SCALE GENOMIC DNA]</scope>
    <source>
        <strain evidence="6 7">NCTC12858</strain>
    </source>
</reference>
<feature type="domain" description="Quercetin 2,3-dioxygenase C-terminal cupin" evidence="5">
    <location>
        <begin position="148"/>
        <end position="233"/>
    </location>
</feature>
<feature type="binding site" evidence="2">
    <location>
        <position position="58"/>
    </location>
    <ligand>
        <name>Fe cation</name>
        <dbReference type="ChEBI" id="CHEBI:24875"/>
    </ligand>
</feature>
<feature type="domain" description="Pirin N-terminal" evidence="4">
    <location>
        <begin position="11"/>
        <end position="120"/>
    </location>
</feature>
<dbReference type="CDD" id="cd02910">
    <property type="entry name" value="cupin_Yhhw_N"/>
    <property type="match status" value="1"/>
</dbReference>
<dbReference type="Gene3D" id="2.60.120.10">
    <property type="entry name" value="Jelly Rolls"/>
    <property type="match status" value="2"/>
</dbReference>
<dbReference type="OrthoDB" id="321327at2"/>
<sequence>MKTVLHRASTRGFANHGWLKSHHTFSFADYHNPERMNFGTLRVINEDRVAGSEGFGTHPHRDMEIISIPLSGALRHKDSTGGGGVIQRNDIQVMSAGTGVTHSEFNDSANEPVHFLQIWVFSRERGVKPRYQQKKITEFVQTNKFQQILSPYPNDQGVWIHQDAWFSWGDFNKGKTCTYTIKRKDNGAYFFVISGRLEVAGQELGPSDGFGVWETNDIPVHATEDAVVLVMDVPMQLPDYLY</sequence>
<dbReference type="EMBL" id="LS483447">
    <property type="protein sequence ID" value="SQH72881.1"/>
    <property type="molecule type" value="Genomic_DNA"/>
</dbReference>
<feature type="binding site" evidence="2">
    <location>
        <position position="102"/>
    </location>
    <ligand>
        <name>Fe cation</name>
        <dbReference type="ChEBI" id="CHEBI:24875"/>
    </ligand>
</feature>
<name>A0A0A2FKX8_9PORP</name>
<dbReference type="STRING" id="393921.HQ45_01245"/>
<dbReference type="AlphaFoldDB" id="A0A0A2FKX8"/>
<keyword evidence="2" id="KW-0408">Iron</keyword>
<evidence type="ECO:0000256" key="1">
    <source>
        <dbReference type="ARBA" id="ARBA00008416"/>
    </source>
</evidence>
<dbReference type="PIRSF" id="PIRSF006232">
    <property type="entry name" value="Pirin"/>
    <property type="match status" value="1"/>
</dbReference>
<dbReference type="Pfam" id="PF17954">
    <property type="entry name" value="Pirin_C_2"/>
    <property type="match status" value="1"/>
</dbReference>
<protein>
    <submittedName>
        <fullName evidence="6">Quercetin 2,3-dioxygenase</fullName>
        <ecNumber evidence="6">1.13.11.24</ecNumber>
    </submittedName>
</protein>
<comment type="cofactor">
    <cofactor evidence="2">
        <name>Fe cation</name>
        <dbReference type="ChEBI" id="CHEBI:24875"/>
    </cofactor>
    <text evidence="2">Binds 1 Fe cation per subunit.</text>
</comment>
<evidence type="ECO:0000259" key="4">
    <source>
        <dbReference type="Pfam" id="PF02678"/>
    </source>
</evidence>
<dbReference type="RefSeq" id="WP_023937997.1">
    <property type="nucleotide sequence ID" value="NZ_FUXH01000002.1"/>
</dbReference>
<dbReference type="InterPro" id="IPR011051">
    <property type="entry name" value="RmlC_Cupin_sf"/>
</dbReference>
<dbReference type="InterPro" id="IPR014710">
    <property type="entry name" value="RmlC-like_jellyroll"/>
</dbReference>
<comment type="similarity">
    <text evidence="1 3">Belongs to the pirin family.</text>
</comment>
<evidence type="ECO:0000313" key="7">
    <source>
        <dbReference type="Proteomes" id="UP000249300"/>
    </source>
</evidence>
<dbReference type="Proteomes" id="UP000249300">
    <property type="component" value="Chromosome 1"/>
</dbReference>
<evidence type="ECO:0000259" key="5">
    <source>
        <dbReference type="Pfam" id="PF17954"/>
    </source>
</evidence>
<dbReference type="PANTHER" id="PTHR43212">
    <property type="entry name" value="QUERCETIN 2,3-DIOXYGENASE"/>
    <property type="match status" value="1"/>
</dbReference>
<feature type="binding site" evidence="2">
    <location>
        <position position="60"/>
    </location>
    <ligand>
        <name>Fe cation</name>
        <dbReference type="ChEBI" id="CHEBI:24875"/>
    </ligand>
</feature>
<accession>A0A0A2FKX8</accession>
<keyword evidence="6" id="KW-0560">Oxidoreductase</keyword>
<feature type="binding site" evidence="2">
    <location>
        <position position="104"/>
    </location>
    <ligand>
        <name>Fe cation</name>
        <dbReference type="ChEBI" id="CHEBI:24875"/>
    </ligand>
</feature>